<keyword evidence="4" id="KW-1185">Reference proteome</keyword>
<gene>
    <name evidence="3" type="ORF">EVOR1521_LOCUS8190</name>
</gene>
<dbReference type="Proteomes" id="UP001178507">
    <property type="component" value="Unassembled WGS sequence"/>
</dbReference>
<name>A0AA36I5R6_9DINO</name>
<dbReference type="GO" id="GO:0046872">
    <property type="term" value="F:metal ion binding"/>
    <property type="evidence" value="ECO:0007669"/>
    <property type="project" value="UniProtKB-KW"/>
</dbReference>
<sequence>MGDGSEWIDAIFQFFQEGNQLSAKRLGDAMRKAGMNPTEPEVAEVAGRFGNPPSLDLTAFRQAMQEAAAQWSGRDQAQELLSSFQVFDPSKSGRLPVPKILEIMRMGGSQFSLLVR</sequence>
<evidence type="ECO:0000313" key="4">
    <source>
        <dbReference type="Proteomes" id="UP001178507"/>
    </source>
</evidence>
<organism evidence="3 4">
    <name type="scientific">Effrenium voratum</name>
    <dbReference type="NCBI Taxonomy" id="2562239"/>
    <lineage>
        <taxon>Eukaryota</taxon>
        <taxon>Sar</taxon>
        <taxon>Alveolata</taxon>
        <taxon>Dinophyceae</taxon>
        <taxon>Suessiales</taxon>
        <taxon>Symbiodiniaceae</taxon>
        <taxon>Effrenium</taxon>
    </lineage>
</organism>
<proteinExistence type="predicted"/>
<dbReference type="PANTHER" id="PTHR23048:SF0">
    <property type="entry name" value="CALMODULIN LIKE 3"/>
    <property type="match status" value="1"/>
</dbReference>
<comment type="caution">
    <text evidence="3">The sequence shown here is derived from an EMBL/GenBank/DDBJ whole genome shotgun (WGS) entry which is preliminary data.</text>
</comment>
<dbReference type="GO" id="GO:0016460">
    <property type="term" value="C:myosin II complex"/>
    <property type="evidence" value="ECO:0007669"/>
    <property type="project" value="TreeGrafter"/>
</dbReference>
<dbReference type="Gene3D" id="1.10.238.10">
    <property type="entry name" value="EF-hand"/>
    <property type="match status" value="1"/>
</dbReference>
<dbReference type="AlphaFoldDB" id="A0AA36I5R6"/>
<evidence type="ECO:0008006" key="5">
    <source>
        <dbReference type="Google" id="ProtNLM"/>
    </source>
</evidence>
<dbReference type="PANTHER" id="PTHR23048">
    <property type="entry name" value="MYOSIN LIGHT CHAIN 1, 3"/>
    <property type="match status" value="1"/>
</dbReference>
<keyword evidence="2" id="KW-0677">Repeat</keyword>
<dbReference type="InterPro" id="IPR050230">
    <property type="entry name" value="CALM/Myosin/TropC-like"/>
</dbReference>
<reference evidence="3" key="1">
    <citation type="submission" date="2023-08" db="EMBL/GenBank/DDBJ databases">
        <authorList>
            <person name="Chen Y."/>
            <person name="Shah S."/>
            <person name="Dougan E. K."/>
            <person name="Thang M."/>
            <person name="Chan C."/>
        </authorList>
    </citation>
    <scope>NUCLEOTIDE SEQUENCE</scope>
</reference>
<evidence type="ECO:0000256" key="2">
    <source>
        <dbReference type="ARBA" id="ARBA00022737"/>
    </source>
</evidence>
<protein>
    <recommendedName>
        <fullName evidence="5">EF-hand domain-containing protein</fullName>
    </recommendedName>
</protein>
<evidence type="ECO:0000313" key="3">
    <source>
        <dbReference type="EMBL" id="CAJ1380179.1"/>
    </source>
</evidence>
<keyword evidence="1" id="KW-0479">Metal-binding</keyword>
<accession>A0AA36I5R6</accession>
<dbReference type="SUPFAM" id="SSF47473">
    <property type="entry name" value="EF-hand"/>
    <property type="match status" value="1"/>
</dbReference>
<dbReference type="EMBL" id="CAUJNA010000690">
    <property type="protein sequence ID" value="CAJ1380179.1"/>
    <property type="molecule type" value="Genomic_DNA"/>
</dbReference>
<dbReference type="InterPro" id="IPR011992">
    <property type="entry name" value="EF-hand-dom_pair"/>
</dbReference>
<evidence type="ECO:0000256" key="1">
    <source>
        <dbReference type="ARBA" id="ARBA00022723"/>
    </source>
</evidence>